<evidence type="ECO:0000313" key="3">
    <source>
        <dbReference type="EMBL" id="CAG8653229.1"/>
    </source>
</evidence>
<keyword evidence="4" id="KW-1185">Reference proteome</keyword>
<keyword evidence="2" id="KW-1133">Transmembrane helix</keyword>
<protein>
    <submittedName>
        <fullName evidence="3">36475_t:CDS:1</fullName>
    </submittedName>
</protein>
<feature type="transmembrane region" description="Helical" evidence="2">
    <location>
        <begin position="45"/>
        <end position="64"/>
    </location>
</feature>
<name>A0ABN7US95_GIGMA</name>
<sequence length="76" mass="8635">MDQSHDTGAVNKEVVERTDQKEVTSTTPFWYGSKLLMDNNYDLKMMYSVYTAIIVESTFCFPYAPDMAKSKYASGS</sequence>
<evidence type="ECO:0000256" key="1">
    <source>
        <dbReference type="SAM" id="MobiDB-lite"/>
    </source>
</evidence>
<reference evidence="3 4" key="1">
    <citation type="submission" date="2021-06" db="EMBL/GenBank/DDBJ databases">
        <authorList>
            <person name="Kallberg Y."/>
            <person name="Tangrot J."/>
            <person name="Rosling A."/>
        </authorList>
    </citation>
    <scope>NUCLEOTIDE SEQUENCE [LARGE SCALE GENOMIC DNA]</scope>
    <source>
        <strain evidence="3 4">120-4 pot B 10/14</strain>
    </source>
</reference>
<dbReference type="Proteomes" id="UP000789901">
    <property type="component" value="Unassembled WGS sequence"/>
</dbReference>
<feature type="region of interest" description="Disordered" evidence="1">
    <location>
        <begin position="1"/>
        <end position="20"/>
    </location>
</feature>
<keyword evidence="2" id="KW-0472">Membrane</keyword>
<keyword evidence="2" id="KW-0812">Transmembrane</keyword>
<evidence type="ECO:0000313" key="4">
    <source>
        <dbReference type="Proteomes" id="UP000789901"/>
    </source>
</evidence>
<dbReference type="EMBL" id="CAJVQB010005102">
    <property type="protein sequence ID" value="CAG8653229.1"/>
    <property type="molecule type" value="Genomic_DNA"/>
</dbReference>
<evidence type="ECO:0000256" key="2">
    <source>
        <dbReference type="SAM" id="Phobius"/>
    </source>
</evidence>
<organism evidence="3 4">
    <name type="scientific">Gigaspora margarita</name>
    <dbReference type="NCBI Taxonomy" id="4874"/>
    <lineage>
        <taxon>Eukaryota</taxon>
        <taxon>Fungi</taxon>
        <taxon>Fungi incertae sedis</taxon>
        <taxon>Mucoromycota</taxon>
        <taxon>Glomeromycotina</taxon>
        <taxon>Glomeromycetes</taxon>
        <taxon>Diversisporales</taxon>
        <taxon>Gigasporaceae</taxon>
        <taxon>Gigaspora</taxon>
    </lineage>
</organism>
<accession>A0ABN7US95</accession>
<proteinExistence type="predicted"/>
<comment type="caution">
    <text evidence="3">The sequence shown here is derived from an EMBL/GenBank/DDBJ whole genome shotgun (WGS) entry which is preliminary data.</text>
</comment>
<gene>
    <name evidence="3" type="ORF">GMARGA_LOCUS9469</name>
</gene>